<keyword evidence="3" id="KW-0833">Ubl conjugation pathway</keyword>
<dbReference type="GO" id="GO:0019781">
    <property type="term" value="F:NEDD8 activating enzyme activity"/>
    <property type="evidence" value="ECO:0007669"/>
    <property type="project" value="InterPro"/>
</dbReference>
<comment type="pathway">
    <text evidence="1">Protein modification; protein neddylation.</text>
</comment>
<reference evidence="5 6" key="1">
    <citation type="submission" date="2018-02" db="EMBL/GenBank/DDBJ databases">
        <title>Genome sequence of the basidiomycete white-rot fungus Phlebia centrifuga.</title>
        <authorList>
            <person name="Granchi Z."/>
            <person name="Peng M."/>
            <person name="de Vries R.P."/>
            <person name="Hilden K."/>
            <person name="Makela M.R."/>
            <person name="Grigoriev I."/>
            <person name="Riley R."/>
        </authorList>
    </citation>
    <scope>NUCLEOTIDE SEQUENCE [LARGE SCALE GENOMIC DNA]</scope>
    <source>
        <strain evidence="5 6">FBCC195</strain>
    </source>
</reference>
<keyword evidence="6" id="KW-1185">Reference proteome</keyword>
<dbReference type="AlphaFoldDB" id="A0A2R6P061"/>
<dbReference type="PANTHER" id="PTHR10953:SF29">
    <property type="entry name" value="NEDD8-ACTIVATING ENZYME E1 REGULATORY SUBUNIT"/>
    <property type="match status" value="1"/>
</dbReference>
<proteinExistence type="inferred from homology"/>
<dbReference type="UniPathway" id="UPA00885"/>
<gene>
    <name evidence="5" type="ORF">PHLCEN_2v6398</name>
</gene>
<evidence type="ECO:0000256" key="3">
    <source>
        <dbReference type="ARBA" id="ARBA00022786"/>
    </source>
</evidence>
<dbReference type="Proteomes" id="UP000186601">
    <property type="component" value="Unassembled WGS sequence"/>
</dbReference>
<evidence type="ECO:0000259" key="4">
    <source>
        <dbReference type="Pfam" id="PF00899"/>
    </source>
</evidence>
<dbReference type="InterPro" id="IPR030667">
    <property type="entry name" value="APP-BP1"/>
</dbReference>
<name>A0A2R6P061_9APHY</name>
<dbReference type="EMBL" id="MLYV02000622">
    <property type="protein sequence ID" value="PSR81319.1"/>
    <property type="molecule type" value="Genomic_DNA"/>
</dbReference>
<accession>A0A2R6P061</accession>
<organism evidence="5 6">
    <name type="scientific">Hermanssonia centrifuga</name>
    <dbReference type="NCBI Taxonomy" id="98765"/>
    <lineage>
        <taxon>Eukaryota</taxon>
        <taxon>Fungi</taxon>
        <taxon>Dikarya</taxon>
        <taxon>Basidiomycota</taxon>
        <taxon>Agaricomycotina</taxon>
        <taxon>Agaricomycetes</taxon>
        <taxon>Polyporales</taxon>
        <taxon>Meruliaceae</taxon>
        <taxon>Hermanssonia</taxon>
    </lineage>
</organism>
<protein>
    <recommendedName>
        <fullName evidence="4">THIF-type NAD/FAD binding fold domain-containing protein</fullName>
    </recommendedName>
</protein>
<dbReference type="GO" id="GO:0045116">
    <property type="term" value="P:protein neddylation"/>
    <property type="evidence" value="ECO:0007669"/>
    <property type="project" value="UniProtKB-UniPathway"/>
</dbReference>
<dbReference type="OrthoDB" id="1708823at2759"/>
<dbReference type="Gene3D" id="3.40.50.720">
    <property type="entry name" value="NAD(P)-binding Rossmann-like Domain"/>
    <property type="match status" value="1"/>
</dbReference>
<comment type="similarity">
    <text evidence="2">Belongs to the ubiquitin-activating E1 family. ULA1 subfamily.</text>
</comment>
<evidence type="ECO:0000256" key="1">
    <source>
        <dbReference type="ARBA" id="ARBA00005032"/>
    </source>
</evidence>
<dbReference type="GO" id="GO:0005737">
    <property type="term" value="C:cytoplasm"/>
    <property type="evidence" value="ECO:0007669"/>
    <property type="project" value="TreeGrafter"/>
</dbReference>
<dbReference type="PANTHER" id="PTHR10953">
    <property type="entry name" value="UBIQUITIN-ACTIVATING ENZYME E1"/>
    <property type="match status" value="1"/>
</dbReference>
<evidence type="ECO:0000313" key="6">
    <source>
        <dbReference type="Proteomes" id="UP000186601"/>
    </source>
</evidence>
<dbReference type="InterPro" id="IPR000594">
    <property type="entry name" value="ThiF_NAD_FAD-bd"/>
</dbReference>
<comment type="caution">
    <text evidence="5">The sequence shown here is derived from an EMBL/GenBank/DDBJ whole genome shotgun (WGS) entry which is preliminary data.</text>
</comment>
<dbReference type="InterPro" id="IPR045886">
    <property type="entry name" value="ThiF/MoeB/HesA"/>
</dbReference>
<feature type="domain" description="THIF-type NAD/FAD binding fold" evidence="4">
    <location>
        <begin position="27"/>
        <end position="144"/>
    </location>
</feature>
<dbReference type="SUPFAM" id="SSF69572">
    <property type="entry name" value="Activating enzymes of the ubiquitin-like proteins"/>
    <property type="match status" value="1"/>
</dbReference>
<dbReference type="STRING" id="98765.A0A2R6P061"/>
<dbReference type="PIRSF" id="PIRSF039099">
    <property type="entry name" value="APP-BP1"/>
    <property type="match status" value="1"/>
</dbReference>
<dbReference type="InterPro" id="IPR035985">
    <property type="entry name" value="Ubiquitin-activating_enz"/>
</dbReference>
<evidence type="ECO:0000256" key="2">
    <source>
        <dbReference type="ARBA" id="ARBA00006868"/>
    </source>
</evidence>
<sequence>MLKTESIDIEQATTHIQAQPDNKTRRYDRQLRLWAASGQAALESARLLVISASATSTSILKNLVLPGIGHFTILDPKKVTPADAGNNFFLNGHSSIGKFRAEEAVSLLRELNDSVDGIADLRNLDDILAKEDGREWIQSFSLVIAHNLDQDILDTLSQLLWENPTSPSLIVHNGALPKTYAEKQAFKANIRNLSQKLDEENFEEAEAQAFRLWSESPVPSDISATLNLPRLDQSSSTSSTAFHALLQTLRAFINSPESSGCLPLTSTLPDMKTDTESYVKLQIMYKEQAKGDNALFKTILKKEFPDLSIDEAMVDAFVKNAHHIKVLRGRRWGTWDKDPASLGPANITEEALRTEVQSLVGQGVELPEQLDDAIGEIARAPTADLPNSAAFLGGMVAQEAIKMITKQYVPVNGYCVIDLVETWTGIVGQP</sequence>
<evidence type="ECO:0000313" key="5">
    <source>
        <dbReference type="EMBL" id="PSR81319.1"/>
    </source>
</evidence>
<dbReference type="Pfam" id="PF00899">
    <property type="entry name" value="ThiF"/>
    <property type="match status" value="1"/>
</dbReference>